<name>A0A928Q2B9_9FIRM</name>
<dbReference type="InterPro" id="IPR036291">
    <property type="entry name" value="NAD(P)-bd_dom_sf"/>
</dbReference>
<dbReference type="InterPro" id="IPR036390">
    <property type="entry name" value="WH_DNA-bd_sf"/>
</dbReference>
<dbReference type="NCBIfam" id="NF003990">
    <property type="entry name" value="PRK05472.1-4"/>
    <property type="match status" value="1"/>
</dbReference>
<dbReference type="Pfam" id="PF02629">
    <property type="entry name" value="CoA_binding"/>
    <property type="match status" value="1"/>
</dbReference>
<evidence type="ECO:0000313" key="10">
    <source>
        <dbReference type="Proteomes" id="UP000754750"/>
    </source>
</evidence>
<comment type="function">
    <text evidence="7">Modulates transcription in response to changes in cellular NADH/NAD(+) redox state.</text>
</comment>
<comment type="similarity">
    <text evidence="7">Belongs to the transcriptional regulatory Rex family.</text>
</comment>
<dbReference type="RefSeq" id="WP_020073420.1">
    <property type="nucleotide sequence ID" value="NZ_JBKWRC010000001.1"/>
</dbReference>
<evidence type="ECO:0000256" key="7">
    <source>
        <dbReference type="HAMAP-Rule" id="MF_01131"/>
    </source>
</evidence>
<dbReference type="AlphaFoldDB" id="A0A928Q2B9"/>
<keyword evidence="5 7" id="KW-0238">DNA-binding</keyword>
<evidence type="ECO:0000259" key="8">
    <source>
        <dbReference type="SMART" id="SM00881"/>
    </source>
</evidence>
<keyword evidence="1 7" id="KW-0963">Cytoplasm</keyword>
<keyword evidence="6 7" id="KW-0804">Transcription</keyword>
<dbReference type="InterPro" id="IPR009718">
    <property type="entry name" value="Rex_DNA-bd_C_dom"/>
</dbReference>
<dbReference type="InterPro" id="IPR022876">
    <property type="entry name" value="Tscrpt_rep_Rex"/>
</dbReference>
<dbReference type="PANTHER" id="PTHR35786:SF1">
    <property type="entry name" value="REDOX-SENSING TRANSCRIPTIONAL REPRESSOR REX 1"/>
    <property type="match status" value="1"/>
</dbReference>
<organism evidence="9 10">
    <name type="scientific">Faecalispora sporosphaeroides</name>
    <dbReference type="NCBI Taxonomy" id="1549"/>
    <lineage>
        <taxon>Bacteria</taxon>
        <taxon>Bacillati</taxon>
        <taxon>Bacillota</taxon>
        <taxon>Clostridia</taxon>
        <taxon>Eubacteriales</taxon>
        <taxon>Oscillospiraceae</taxon>
        <taxon>Faecalispora</taxon>
    </lineage>
</organism>
<dbReference type="NCBIfam" id="NF003994">
    <property type="entry name" value="PRK05472.2-3"/>
    <property type="match status" value="1"/>
</dbReference>
<feature type="binding site" evidence="7">
    <location>
        <begin position="91"/>
        <end position="96"/>
    </location>
    <ligand>
        <name>NAD(+)</name>
        <dbReference type="ChEBI" id="CHEBI:57540"/>
    </ligand>
</feature>
<evidence type="ECO:0000256" key="5">
    <source>
        <dbReference type="ARBA" id="ARBA00023125"/>
    </source>
</evidence>
<dbReference type="HAMAP" id="MF_01131">
    <property type="entry name" value="Rex"/>
    <property type="match status" value="1"/>
</dbReference>
<dbReference type="NCBIfam" id="NF003995">
    <property type="entry name" value="PRK05472.2-4"/>
    <property type="match status" value="1"/>
</dbReference>
<comment type="subcellular location">
    <subcellularLocation>
        <location evidence="7">Cytoplasm</location>
    </subcellularLocation>
</comment>
<dbReference type="PANTHER" id="PTHR35786">
    <property type="entry name" value="REDOX-SENSING TRANSCRIPTIONAL REPRESSOR REX"/>
    <property type="match status" value="1"/>
</dbReference>
<dbReference type="GO" id="GO:0045892">
    <property type="term" value="P:negative regulation of DNA-templated transcription"/>
    <property type="evidence" value="ECO:0007669"/>
    <property type="project" value="InterPro"/>
</dbReference>
<dbReference type="Gene3D" id="1.10.10.10">
    <property type="entry name" value="Winged helix-like DNA-binding domain superfamily/Winged helix DNA-binding domain"/>
    <property type="match status" value="1"/>
</dbReference>
<protein>
    <recommendedName>
        <fullName evidence="7">Redox-sensing transcriptional repressor Rex</fullName>
    </recommendedName>
</protein>
<dbReference type="EMBL" id="SVNY01000002">
    <property type="protein sequence ID" value="MBE6832768.1"/>
    <property type="molecule type" value="Genomic_DNA"/>
</dbReference>
<sequence length="222" mass="25032">MSKRENVSMSVIRRLPRYYRFLTHLKKMGMTRISSKELSEKMGLTASQIRQDLNCFGGFGQQGYGYIVDQLQREIGGILGLSNSYKAILIGAGNLGQALALHMAFTTQGFQLVGIFDNSPSKIGTEINGITVTDTRLLKDFCEAEQPAMAILCIPRESAEKLSEQLYSLGIRNFWNFSHFDISMKYPDTIVENVHLNDSLMTLCYRISDHQEEKDVLNDTAE</sequence>
<dbReference type="SUPFAM" id="SSF51735">
    <property type="entry name" value="NAD(P)-binding Rossmann-fold domains"/>
    <property type="match status" value="1"/>
</dbReference>
<dbReference type="Pfam" id="PF06971">
    <property type="entry name" value="Put_DNA-bind_N"/>
    <property type="match status" value="1"/>
</dbReference>
<dbReference type="NCBIfam" id="NF003996">
    <property type="entry name" value="PRK05472.2-5"/>
    <property type="match status" value="1"/>
</dbReference>
<keyword evidence="3 7" id="KW-0805">Transcription regulation</keyword>
<gene>
    <name evidence="7" type="primary">rex</name>
    <name evidence="9" type="ORF">E7512_04180</name>
</gene>
<dbReference type="GO" id="GO:0003700">
    <property type="term" value="F:DNA-binding transcription factor activity"/>
    <property type="evidence" value="ECO:0007669"/>
    <property type="project" value="UniProtKB-UniRule"/>
</dbReference>
<keyword evidence="2 7" id="KW-0678">Repressor</keyword>
<evidence type="ECO:0000256" key="6">
    <source>
        <dbReference type="ARBA" id="ARBA00023163"/>
    </source>
</evidence>
<dbReference type="GO" id="GO:0005737">
    <property type="term" value="C:cytoplasm"/>
    <property type="evidence" value="ECO:0007669"/>
    <property type="project" value="UniProtKB-SubCell"/>
</dbReference>
<dbReference type="SUPFAM" id="SSF46785">
    <property type="entry name" value="Winged helix' DNA-binding domain"/>
    <property type="match status" value="1"/>
</dbReference>
<feature type="domain" description="CoA-binding" evidence="8">
    <location>
        <begin position="81"/>
        <end position="180"/>
    </location>
</feature>
<comment type="subunit">
    <text evidence="7">Homodimer.</text>
</comment>
<accession>A0A928Q2B9</accession>
<dbReference type="InterPro" id="IPR036388">
    <property type="entry name" value="WH-like_DNA-bd_sf"/>
</dbReference>
<dbReference type="InterPro" id="IPR003781">
    <property type="entry name" value="CoA-bd"/>
</dbReference>
<evidence type="ECO:0000313" key="9">
    <source>
        <dbReference type="EMBL" id="MBE6832768.1"/>
    </source>
</evidence>
<comment type="caution">
    <text evidence="9">The sequence shown here is derived from an EMBL/GenBank/DDBJ whole genome shotgun (WGS) entry which is preliminary data.</text>
</comment>
<evidence type="ECO:0000256" key="2">
    <source>
        <dbReference type="ARBA" id="ARBA00022491"/>
    </source>
</evidence>
<keyword evidence="4 7" id="KW-0520">NAD</keyword>
<dbReference type="Gene3D" id="3.40.50.720">
    <property type="entry name" value="NAD(P)-binding Rossmann-like Domain"/>
    <property type="match status" value="1"/>
</dbReference>
<proteinExistence type="inferred from homology"/>
<evidence type="ECO:0000256" key="3">
    <source>
        <dbReference type="ARBA" id="ARBA00023015"/>
    </source>
</evidence>
<dbReference type="SMART" id="SM00881">
    <property type="entry name" value="CoA_binding"/>
    <property type="match status" value="1"/>
</dbReference>
<dbReference type="GO" id="GO:0003677">
    <property type="term" value="F:DNA binding"/>
    <property type="evidence" value="ECO:0007669"/>
    <property type="project" value="UniProtKB-UniRule"/>
</dbReference>
<evidence type="ECO:0000256" key="4">
    <source>
        <dbReference type="ARBA" id="ARBA00023027"/>
    </source>
</evidence>
<reference evidence="9" key="1">
    <citation type="submission" date="2019-04" db="EMBL/GenBank/DDBJ databases">
        <title>Evolution of Biomass-Degrading Anaerobic Consortia Revealed by Metagenomics.</title>
        <authorList>
            <person name="Peng X."/>
        </authorList>
    </citation>
    <scope>NUCLEOTIDE SEQUENCE</scope>
    <source>
        <strain evidence="9">SIG551</strain>
    </source>
</reference>
<evidence type="ECO:0000256" key="1">
    <source>
        <dbReference type="ARBA" id="ARBA00022490"/>
    </source>
</evidence>
<dbReference type="Proteomes" id="UP000754750">
    <property type="component" value="Unassembled WGS sequence"/>
</dbReference>
<feature type="DNA-binding region" description="H-T-H motif" evidence="7">
    <location>
        <begin position="17"/>
        <end position="56"/>
    </location>
</feature>
<dbReference type="GO" id="GO:0051775">
    <property type="term" value="P:response to redox state"/>
    <property type="evidence" value="ECO:0007669"/>
    <property type="project" value="InterPro"/>
</dbReference>